<reference evidence="1" key="1">
    <citation type="journal article" date="2023" name="Mol. Biol. Evol.">
        <title>Third-Generation Sequencing Reveals the Adaptive Role of the Epigenome in Three Deep-Sea Polychaetes.</title>
        <authorList>
            <person name="Perez M."/>
            <person name="Aroh O."/>
            <person name="Sun Y."/>
            <person name="Lan Y."/>
            <person name="Juniper S.K."/>
            <person name="Young C.R."/>
            <person name="Angers B."/>
            <person name="Qian P.Y."/>
        </authorList>
    </citation>
    <scope>NUCLEOTIDE SEQUENCE</scope>
    <source>
        <strain evidence="1">P08H-3</strain>
    </source>
</reference>
<dbReference type="Proteomes" id="UP001208570">
    <property type="component" value="Unassembled WGS sequence"/>
</dbReference>
<accession>A0AAD9J3H9</accession>
<keyword evidence="2" id="KW-1185">Reference proteome</keyword>
<evidence type="ECO:0000313" key="1">
    <source>
        <dbReference type="EMBL" id="KAK2145457.1"/>
    </source>
</evidence>
<name>A0AAD9J3H9_9ANNE</name>
<gene>
    <name evidence="1" type="ORF">LSH36_680g00018</name>
</gene>
<sequence>MDCVYCTAVMSGPKHWLIPTSLLEKSSHTKHAASKGFREGFDDNIRELATSITENELIVTRDRVWLDSDNSDISPLLFDVNVPYSGKTPNVTACEEIHICDTYTRARGCTMQTKRPPADDLS</sequence>
<organism evidence="1 2">
    <name type="scientific">Paralvinella palmiformis</name>
    <dbReference type="NCBI Taxonomy" id="53620"/>
    <lineage>
        <taxon>Eukaryota</taxon>
        <taxon>Metazoa</taxon>
        <taxon>Spiralia</taxon>
        <taxon>Lophotrochozoa</taxon>
        <taxon>Annelida</taxon>
        <taxon>Polychaeta</taxon>
        <taxon>Sedentaria</taxon>
        <taxon>Canalipalpata</taxon>
        <taxon>Terebellida</taxon>
        <taxon>Terebelliformia</taxon>
        <taxon>Alvinellidae</taxon>
        <taxon>Paralvinella</taxon>
    </lineage>
</organism>
<dbReference type="EMBL" id="JAODUP010000680">
    <property type="protein sequence ID" value="KAK2145457.1"/>
    <property type="molecule type" value="Genomic_DNA"/>
</dbReference>
<proteinExistence type="predicted"/>
<dbReference type="AlphaFoldDB" id="A0AAD9J3H9"/>
<comment type="caution">
    <text evidence="1">The sequence shown here is derived from an EMBL/GenBank/DDBJ whole genome shotgun (WGS) entry which is preliminary data.</text>
</comment>
<protein>
    <submittedName>
        <fullName evidence="1">Uncharacterized protein</fullName>
    </submittedName>
</protein>
<evidence type="ECO:0000313" key="2">
    <source>
        <dbReference type="Proteomes" id="UP001208570"/>
    </source>
</evidence>